<name>A0A5A7TV31_CUCMM</name>
<dbReference type="OrthoDB" id="414104at2759"/>
<protein>
    <submittedName>
        <fullName evidence="2">Syntaxin-42 isoform X2</fullName>
    </submittedName>
</protein>
<comment type="caution">
    <text evidence="2">The sequence shown here is derived from an EMBL/GenBank/DDBJ whole genome shotgun (WGS) entry which is preliminary data.</text>
</comment>
<keyword evidence="1" id="KW-0813">Transport</keyword>
<dbReference type="GO" id="GO:0015031">
    <property type="term" value="P:protein transport"/>
    <property type="evidence" value="ECO:0007669"/>
    <property type="project" value="UniProtKB-KW"/>
</dbReference>
<evidence type="ECO:0000256" key="1">
    <source>
        <dbReference type="ARBA" id="ARBA00022927"/>
    </source>
</evidence>
<proteinExistence type="predicted"/>
<dbReference type="SUPFAM" id="SSF47661">
    <property type="entry name" value="t-snare proteins"/>
    <property type="match status" value="1"/>
</dbReference>
<dbReference type="Gene3D" id="1.20.58.70">
    <property type="match status" value="1"/>
</dbReference>
<sequence length="279" mass="32122">MYFKRLQQQNEGYDGIDLEINLNGNRTLQEDDGYDEFGTNENQTMTLDEQHIQGREKEIKKVVKFVNELTQIMKGLSTLVMDQVMVLNIKDFFVVIPSLNDYFSPLLTNSSTDLFPTSDSPPNPTPCPLPISELTQSYLISALLNLPYVPCEELESCIVRHSTRIRETPPQLKDYHCFSSIISLVEPSSYEEANTNPLWQQAMNAKFRALEKTYTWDYVDLPFGKKPIGCKWIYKTKTLIALLNDTKHDLCTTRNQDFPDALKDVDIKKAIFDIIPTYK</sequence>
<dbReference type="Proteomes" id="UP000321947">
    <property type="component" value="Unassembled WGS sequence"/>
</dbReference>
<dbReference type="GO" id="GO:0016192">
    <property type="term" value="P:vesicle-mediated transport"/>
    <property type="evidence" value="ECO:0007669"/>
    <property type="project" value="InterPro"/>
</dbReference>
<evidence type="ECO:0000313" key="4">
    <source>
        <dbReference type="Proteomes" id="UP000321393"/>
    </source>
</evidence>
<gene>
    <name evidence="3" type="ORF">E5676_scaffold1493G00700</name>
    <name evidence="2" type="ORF">E6C27_scaffold30G002490</name>
</gene>
<dbReference type="AlphaFoldDB" id="A0A5A7TV31"/>
<dbReference type="Proteomes" id="UP000321393">
    <property type="component" value="Unassembled WGS sequence"/>
</dbReference>
<reference evidence="4 5" key="1">
    <citation type="submission" date="2019-08" db="EMBL/GenBank/DDBJ databases">
        <title>Draft genome sequences of two oriental melons (Cucumis melo L. var makuwa).</title>
        <authorList>
            <person name="Kwon S.-Y."/>
        </authorList>
    </citation>
    <scope>NUCLEOTIDE SEQUENCE [LARGE SCALE GENOMIC DNA]</scope>
    <source>
        <strain evidence="5">cv. Chang Bougi</strain>
        <strain evidence="4">cv. SW 3</strain>
        <tissue evidence="2">Leaf</tissue>
    </source>
</reference>
<evidence type="ECO:0000313" key="5">
    <source>
        <dbReference type="Proteomes" id="UP000321947"/>
    </source>
</evidence>
<keyword evidence="1" id="KW-0653">Protein transport</keyword>
<accession>A0A5A7TV31</accession>
<organism evidence="2 4">
    <name type="scientific">Cucumis melo var. makuwa</name>
    <name type="common">Oriental melon</name>
    <dbReference type="NCBI Taxonomy" id="1194695"/>
    <lineage>
        <taxon>Eukaryota</taxon>
        <taxon>Viridiplantae</taxon>
        <taxon>Streptophyta</taxon>
        <taxon>Embryophyta</taxon>
        <taxon>Tracheophyta</taxon>
        <taxon>Spermatophyta</taxon>
        <taxon>Magnoliopsida</taxon>
        <taxon>eudicotyledons</taxon>
        <taxon>Gunneridae</taxon>
        <taxon>Pentapetalae</taxon>
        <taxon>rosids</taxon>
        <taxon>fabids</taxon>
        <taxon>Cucurbitales</taxon>
        <taxon>Cucurbitaceae</taxon>
        <taxon>Benincaseae</taxon>
        <taxon>Cucumis</taxon>
    </lineage>
</organism>
<evidence type="ECO:0000313" key="2">
    <source>
        <dbReference type="EMBL" id="KAA0045235.1"/>
    </source>
</evidence>
<evidence type="ECO:0000313" key="3">
    <source>
        <dbReference type="EMBL" id="TYK19263.1"/>
    </source>
</evidence>
<dbReference type="GO" id="GO:0016020">
    <property type="term" value="C:membrane"/>
    <property type="evidence" value="ECO:0007669"/>
    <property type="project" value="InterPro"/>
</dbReference>
<dbReference type="EMBL" id="SSTE01014747">
    <property type="protein sequence ID" value="KAA0045235.1"/>
    <property type="molecule type" value="Genomic_DNA"/>
</dbReference>
<dbReference type="InterPro" id="IPR010989">
    <property type="entry name" value="SNARE"/>
</dbReference>
<dbReference type="EMBL" id="SSTD01007051">
    <property type="protein sequence ID" value="TYK19263.1"/>
    <property type="molecule type" value="Genomic_DNA"/>
</dbReference>